<keyword evidence="3 11" id="KW-0328">Glycosyltransferase</keyword>
<dbReference type="PANTHER" id="PTHR30400:SF0">
    <property type="entry name" value="BIOSYNTHETIC PEPTIDOGLYCAN TRANSGLYCOSYLASE"/>
    <property type="match status" value="1"/>
</dbReference>
<evidence type="ECO:0000256" key="11">
    <source>
        <dbReference type="HAMAP-Rule" id="MF_00766"/>
    </source>
</evidence>
<feature type="domain" description="Glycosyl transferase family 51" evidence="12">
    <location>
        <begin position="53"/>
        <end position="223"/>
    </location>
</feature>
<comment type="caution">
    <text evidence="13">The sequence shown here is derived from an EMBL/GenBank/DDBJ whole genome shotgun (WGS) entry which is preliminary data.</text>
</comment>
<evidence type="ECO:0000256" key="3">
    <source>
        <dbReference type="ARBA" id="ARBA00022676"/>
    </source>
</evidence>
<dbReference type="EC" id="2.4.99.28" evidence="11"/>
<dbReference type="EMBL" id="BAABBO010000011">
    <property type="protein sequence ID" value="GAA3968309.1"/>
    <property type="molecule type" value="Genomic_DNA"/>
</dbReference>
<keyword evidence="8 11" id="KW-1133">Transmembrane helix</keyword>
<keyword evidence="6 11" id="KW-0133">Cell shape</keyword>
<keyword evidence="14" id="KW-1185">Reference proteome</keyword>
<keyword evidence="10 11" id="KW-0961">Cell wall biogenesis/degradation</keyword>
<dbReference type="NCBIfam" id="TIGR02070">
    <property type="entry name" value="mono_pep_trsgly"/>
    <property type="match status" value="1"/>
</dbReference>
<gene>
    <name evidence="11 13" type="primary">mtgA</name>
    <name evidence="13" type="ORF">GCM10022278_27610</name>
</gene>
<organism evidence="13 14">
    <name type="scientific">Allohahella marinimesophila</name>
    <dbReference type="NCBI Taxonomy" id="1054972"/>
    <lineage>
        <taxon>Bacteria</taxon>
        <taxon>Pseudomonadati</taxon>
        <taxon>Pseudomonadota</taxon>
        <taxon>Gammaproteobacteria</taxon>
        <taxon>Oceanospirillales</taxon>
        <taxon>Hahellaceae</taxon>
        <taxon>Allohahella</taxon>
    </lineage>
</organism>
<protein>
    <recommendedName>
        <fullName evidence="11">Biosynthetic peptidoglycan transglycosylase</fullName>
        <ecNumber evidence="11">2.4.99.28</ecNumber>
    </recommendedName>
    <alternativeName>
        <fullName evidence="11">Glycan polymerase</fullName>
    </alternativeName>
    <alternativeName>
        <fullName evidence="11">Peptidoglycan glycosyltransferase MtgA</fullName>
        <shortName evidence="11">PGT</shortName>
    </alternativeName>
</protein>
<evidence type="ECO:0000256" key="2">
    <source>
        <dbReference type="ARBA" id="ARBA00022519"/>
    </source>
</evidence>
<evidence type="ECO:0000259" key="12">
    <source>
        <dbReference type="Pfam" id="PF00912"/>
    </source>
</evidence>
<evidence type="ECO:0000256" key="9">
    <source>
        <dbReference type="ARBA" id="ARBA00023136"/>
    </source>
</evidence>
<evidence type="ECO:0000256" key="5">
    <source>
        <dbReference type="ARBA" id="ARBA00022692"/>
    </source>
</evidence>
<keyword evidence="7 11" id="KW-0573">Peptidoglycan synthesis</keyword>
<dbReference type="SUPFAM" id="SSF53955">
    <property type="entry name" value="Lysozyme-like"/>
    <property type="match status" value="1"/>
</dbReference>
<evidence type="ECO:0000256" key="4">
    <source>
        <dbReference type="ARBA" id="ARBA00022679"/>
    </source>
</evidence>
<dbReference type="InterPro" id="IPR011812">
    <property type="entry name" value="Pep_trsgly"/>
</dbReference>
<comment type="catalytic activity">
    <reaction evidence="11">
        <text>[GlcNAc-(1-&gt;4)-Mur2Ac(oyl-L-Ala-gamma-D-Glu-L-Lys-D-Ala-D-Ala)](n)-di-trans,octa-cis-undecaprenyl diphosphate + beta-D-GlcNAc-(1-&gt;4)-Mur2Ac(oyl-L-Ala-gamma-D-Glu-L-Lys-D-Ala-D-Ala)-di-trans,octa-cis-undecaprenyl diphosphate = [GlcNAc-(1-&gt;4)-Mur2Ac(oyl-L-Ala-gamma-D-Glu-L-Lys-D-Ala-D-Ala)](n+1)-di-trans,octa-cis-undecaprenyl diphosphate + di-trans,octa-cis-undecaprenyl diphosphate + H(+)</text>
        <dbReference type="Rhea" id="RHEA:23708"/>
        <dbReference type="Rhea" id="RHEA-COMP:9602"/>
        <dbReference type="Rhea" id="RHEA-COMP:9603"/>
        <dbReference type="ChEBI" id="CHEBI:15378"/>
        <dbReference type="ChEBI" id="CHEBI:58405"/>
        <dbReference type="ChEBI" id="CHEBI:60033"/>
        <dbReference type="ChEBI" id="CHEBI:78435"/>
        <dbReference type="EC" id="2.4.99.28"/>
    </reaction>
</comment>
<sequence>MTINRGARRIGRWLVWLCLSMLLIVTVVIAILRFVDPPGSAVMLAERLANDQRPIRHEWVDMDDISPWMPLAVIASEDQRFLSHWGIDPGAIATAVDDYRRGGSLRGASTITQQTAKNLFLWNGRQTIRKVLEAPLAVGLEILWSKRRIMEVYLNVAEFGLEGGLSIYGVEAASQHFFGISASRLSISQAARLAAVLPSPKRFSVARPTPYALSRIEWIQEQMGQLGGIQHVASLR</sequence>
<comment type="subcellular location">
    <subcellularLocation>
        <location evidence="11">Cell inner membrane</location>
        <topology evidence="11">Single-pass membrane protein</topology>
    </subcellularLocation>
</comment>
<evidence type="ECO:0000256" key="10">
    <source>
        <dbReference type="ARBA" id="ARBA00023316"/>
    </source>
</evidence>
<dbReference type="InterPro" id="IPR001264">
    <property type="entry name" value="Glyco_trans_51"/>
</dbReference>
<dbReference type="Proteomes" id="UP001501337">
    <property type="component" value="Unassembled WGS sequence"/>
</dbReference>
<keyword evidence="1 11" id="KW-1003">Cell membrane</keyword>
<proteinExistence type="inferred from homology"/>
<dbReference type="Gene3D" id="1.10.3810.10">
    <property type="entry name" value="Biosynthetic peptidoglycan transglycosylase-like"/>
    <property type="match status" value="1"/>
</dbReference>
<keyword evidence="2 11" id="KW-0997">Cell inner membrane</keyword>
<dbReference type="InterPro" id="IPR036950">
    <property type="entry name" value="PBP_transglycosylase"/>
</dbReference>
<keyword evidence="4 11" id="KW-0808">Transferase</keyword>
<dbReference type="InterPro" id="IPR023346">
    <property type="entry name" value="Lysozyme-like_dom_sf"/>
</dbReference>
<feature type="transmembrane region" description="Helical" evidence="11">
    <location>
        <begin position="12"/>
        <end position="35"/>
    </location>
</feature>
<evidence type="ECO:0000313" key="13">
    <source>
        <dbReference type="EMBL" id="GAA3968309.1"/>
    </source>
</evidence>
<comment type="similarity">
    <text evidence="11">Belongs to the glycosyltransferase 51 family.</text>
</comment>
<evidence type="ECO:0000256" key="6">
    <source>
        <dbReference type="ARBA" id="ARBA00022960"/>
    </source>
</evidence>
<reference evidence="14" key="1">
    <citation type="journal article" date="2019" name="Int. J. Syst. Evol. Microbiol.">
        <title>The Global Catalogue of Microorganisms (GCM) 10K type strain sequencing project: providing services to taxonomists for standard genome sequencing and annotation.</title>
        <authorList>
            <consortium name="The Broad Institute Genomics Platform"/>
            <consortium name="The Broad Institute Genome Sequencing Center for Infectious Disease"/>
            <person name="Wu L."/>
            <person name="Ma J."/>
        </authorList>
    </citation>
    <scope>NUCLEOTIDE SEQUENCE [LARGE SCALE GENOMIC DNA]</scope>
    <source>
        <strain evidence="14">JCM 17555</strain>
    </source>
</reference>
<comment type="function">
    <text evidence="11">Peptidoglycan polymerase that catalyzes glycan chain elongation from lipid-linked precursors.</text>
</comment>
<accession>A0ABP7PMU9</accession>
<evidence type="ECO:0000256" key="1">
    <source>
        <dbReference type="ARBA" id="ARBA00022475"/>
    </source>
</evidence>
<dbReference type="Pfam" id="PF00912">
    <property type="entry name" value="Transgly"/>
    <property type="match status" value="1"/>
</dbReference>
<evidence type="ECO:0000256" key="8">
    <source>
        <dbReference type="ARBA" id="ARBA00022989"/>
    </source>
</evidence>
<dbReference type="PANTHER" id="PTHR30400">
    <property type="entry name" value="MONOFUNCTIONAL BIOSYNTHETIC PEPTIDOGLYCAN TRANSGLYCOSYLASE"/>
    <property type="match status" value="1"/>
</dbReference>
<dbReference type="HAMAP" id="MF_00766">
    <property type="entry name" value="PGT_MtgA"/>
    <property type="match status" value="1"/>
</dbReference>
<evidence type="ECO:0000313" key="14">
    <source>
        <dbReference type="Proteomes" id="UP001501337"/>
    </source>
</evidence>
<keyword evidence="5 11" id="KW-0812">Transmembrane</keyword>
<evidence type="ECO:0000256" key="7">
    <source>
        <dbReference type="ARBA" id="ARBA00022984"/>
    </source>
</evidence>
<name>A0ABP7PMU9_9GAMM</name>
<comment type="pathway">
    <text evidence="11">Cell wall biogenesis; peptidoglycan biosynthesis.</text>
</comment>
<dbReference type="RefSeq" id="WP_344807329.1">
    <property type="nucleotide sequence ID" value="NZ_BAABBO010000011.1"/>
</dbReference>
<keyword evidence="9 11" id="KW-0472">Membrane</keyword>